<proteinExistence type="predicted"/>
<accession>D7CHT5</accession>
<dbReference type="HOGENOM" id="CLU_852359_0_0_11"/>
<evidence type="ECO:0008006" key="3">
    <source>
        <dbReference type="Google" id="ProtNLM"/>
    </source>
</evidence>
<dbReference type="Gene3D" id="3.40.1580.10">
    <property type="entry name" value="SMI1/KNR4-like"/>
    <property type="match status" value="1"/>
</dbReference>
<protein>
    <recommendedName>
        <fullName evidence="3">Knr4/Smi1-like domain-containing protein</fullName>
    </recommendedName>
</protein>
<reference evidence="1 2" key="1">
    <citation type="journal article" date="2010" name="J. Bacteriol.">
        <title>Genome sequence of the milbemycin-producing bacterium Streptomyces bingchenggensis.</title>
        <authorList>
            <person name="Wang X.J."/>
            <person name="Yan Y.J."/>
            <person name="Zhang B."/>
            <person name="An J."/>
            <person name="Wang J.J."/>
            <person name="Tian J."/>
            <person name="Jiang L."/>
            <person name="Chen Y.H."/>
            <person name="Huang S.X."/>
            <person name="Yin M."/>
            <person name="Zhang J."/>
            <person name="Gao A.L."/>
            <person name="Liu C.X."/>
            <person name="Zhu Z.X."/>
            <person name="Xiang W.S."/>
        </authorList>
    </citation>
    <scope>NUCLEOTIDE SEQUENCE [LARGE SCALE GENOMIC DNA]</scope>
    <source>
        <strain evidence="1 2">BCW-1</strain>
    </source>
</reference>
<dbReference type="eggNOG" id="ENOG503483V">
    <property type="taxonomic scope" value="Bacteria"/>
</dbReference>
<sequence length="326" mass="35414">MNEDELLPALHGMVWPDTRVLDCRSAGHGAGHACLTIPDGVGLSELVETLSNWYGEPRTLVSEGRADPAASERTGLPLIAPFGDGERVAEMRAWAFAGRWIGCGVVRVGGEARLAVVVAPRTTPAPDELPADASWLDRLVAVTGWDADQVGIDPIRLDRMYSGRIRTADCAAAEERLGTALPSDYKKLVETFGDGAFDGFLDVRLPADIVKGAEFASGWAKAHGTPSWEPHPPFPEPGGLLPWAGTEHETSFYWITEGPDPDAWPVYVTEVGPEAGTRFAMTTTEFVFRMLADPEHPYSMPADFAAHWFMNYNRPWPADGTADLGR</sequence>
<evidence type="ECO:0000313" key="2">
    <source>
        <dbReference type="Proteomes" id="UP000000377"/>
    </source>
</evidence>
<dbReference type="Proteomes" id="UP000000377">
    <property type="component" value="Chromosome"/>
</dbReference>
<evidence type="ECO:0000313" key="1">
    <source>
        <dbReference type="EMBL" id="ADI09135.1"/>
    </source>
</evidence>
<dbReference type="STRING" id="749414.SBI_06015"/>
<organism evidence="1 2">
    <name type="scientific">Streptomyces bingchenggensis (strain BCW-1)</name>
    <dbReference type="NCBI Taxonomy" id="749414"/>
    <lineage>
        <taxon>Bacteria</taxon>
        <taxon>Bacillati</taxon>
        <taxon>Actinomycetota</taxon>
        <taxon>Actinomycetes</taxon>
        <taxon>Kitasatosporales</taxon>
        <taxon>Streptomycetaceae</taxon>
        <taxon>Streptomyces</taxon>
    </lineage>
</organism>
<dbReference type="PATRIC" id="fig|749414.3.peg.6200"/>
<name>D7CHT5_STRBB</name>
<dbReference type="AlphaFoldDB" id="D7CHT5"/>
<gene>
    <name evidence="1" type="ordered locus">SBI_06015</name>
</gene>
<keyword evidence="2" id="KW-1185">Reference proteome</keyword>
<dbReference type="EMBL" id="CP002047">
    <property type="protein sequence ID" value="ADI09135.1"/>
    <property type="molecule type" value="Genomic_DNA"/>
</dbReference>
<dbReference type="KEGG" id="sbh:SBI_06015"/>
<dbReference type="SUPFAM" id="SSF160631">
    <property type="entry name" value="SMI1/KNR4-like"/>
    <property type="match status" value="1"/>
</dbReference>
<dbReference type="RefSeq" id="WP_014178597.1">
    <property type="nucleotide sequence ID" value="NC_016582.1"/>
</dbReference>
<dbReference type="InterPro" id="IPR037883">
    <property type="entry name" value="Knr4/Smi1-like_sf"/>
</dbReference>